<comment type="caution">
    <text evidence="2">The sequence shown here is derived from an EMBL/GenBank/DDBJ whole genome shotgun (WGS) entry which is preliminary data.</text>
</comment>
<evidence type="ECO:0000313" key="3">
    <source>
        <dbReference type="Proteomes" id="UP000032512"/>
    </source>
</evidence>
<evidence type="ECO:0000259" key="1">
    <source>
        <dbReference type="Pfam" id="PF08858"/>
    </source>
</evidence>
<dbReference type="PATRIC" id="fig|285983.3.peg.2693"/>
<reference evidence="2 3" key="1">
    <citation type="submission" date="2015-01" db="EMBL/GenBank/DDBJ databases">
        <title>Draft genome sequences of the supercritical CO2 tolerant bacteria Bacillus subterraneus MITOT1 and Bacillus cereus MIT0214.</title>
        <authorList>
            <person name="Peet K.C."/>
            <person name="Thompson J.R."/>
        </authorList>
    </citation>
    <scope>NUCLEOTIDE SEQUENCE [LARGE SCALE GENOMIC DNA]</scope>
    <source>
        <strain evidence="2 3">MITOT1</strain>
    </source>
</reference>
<dbReference type="InterPro" id="IPR027393">
    <property type="entry name" value="Virus_scaffolding_prot_C"/>
</dbReference>
<name>A0A0D6ZEC5_9BACI</name>
<dbReference type="EMBL" id="JXIQ01000002">
    <property type="protein sequence ID" value="KIY23872.1"/>
    <property type="molecule type" value="Genomic_DNA"/>
</dbReference>
<dbReference type="OrthoDB" id="2881339at2"/>
<dbReference type="AlphaFoldDB" id="A0A0D6ZEC5"/>
<proteinExistence type="predicted"/>
<dbReference type="Gene3D" id="4.10.810.10">
    <property type="entry name" value="Virus Scaffolding Protein, Chain A"/>
    <property type="match status" value="1"/>
</dbReference>
<evidence type="ECO:0000313" key="2">
    <source>
        <dbReference type="EMBL" id="KIY23872.1"/>
    </source>
</evidence>
<organism evidence="2 3">
    <name type="scientific">Mesobacillus subterraneus</name>
    <dbReference type="NCBI Taxonomy" id="285983"/>
    <lineage>
        <taxon>Bacteria</taxon>
        <taxon>Bacillati</taxon>
        <taxon>Bacillota</taxon>
        <taxon>Bacilli</taxon>
        <taxon>Bacillales</taxon>
        <taxon>Bacillaceae</taxon>
        <taxon>Mesobacillus</taxon>
    </lineage>
</organism>
<dbReference type="Proteomes" id="UP000032512">
    <property type="component" value="Unassembled WGS sequence"/>
</dbReference>
<sequence>MNNDKNSHSYKQNEDVNLSMDSIHARDNTELILTRKKTRYTNGANKIIEKVQNEFLERKRVEEIDFALKNKDKKRFLELTSDNWKDVL</sequence>
<dbReference type="InterPro" id="IPR014957">
    <property type="entry name" value="IDEAL_dom"/>
</dbReference>
<gene>
    <name evidence="2" type="ORF">UB32_00285</name>
</gene>
<accession>A0A0D6ZEC5</accession>
<feature type="domain" description="IDEAL" evidence="1">
    <location>
        <begin position="47"/>
        <end position="80"/>
    </location>
</feature>
<keyword evidence="3" id="KW-1185">Reference proteome</keyword>
<dbReference type="Pfam" id="PF08858">
    <property type="entry name" value="IDEAL"/>
    <property type="match status" value="1"/>
</dbReference>
<protein>
    <recommendedName>
        <fullName evidence="1">IDEAL domain-containing protein</fullName>
    </recommendedName>
</protein>
<dbReference type="RefSeq" id="WP_044390240.1">
    <property type="nucleotide sequence ID" value="NZ_JXIQ01000002.1"/>
</dbReference>